<keyword evidence="4" id="KW-1185">Reference proteome</keyword>
<dbReference type="InterPro" id="IPR027056">
    <property type="entry name" value="Gluconate_2DH_su3"/>
</dbReference>
<keyword evidence="2" id="KW-1133">Transmembrane helix</keyword>
<reference evidence="3 4" key="1">
    <citation type="submission" date="2021-03" db="EMBL/GenBank/DDBJ databases">
        <title>Paenibacillus artemisicola MWE-103 whole genome sequence.</title>
        <authorList>
            <person name="Ham Y.J."/>
        </authorList>
    </citation>
    <scope>NUCLEOTIDE SEQUENCE [LARGE SCALE GENOMIC DNA]</scope>
    <source>
        <strain evidence="3 4">MWE-103</strain>
    </source>
</reference>
<comment type="caution">
    <text evidence="3">The sequence shown here is derived from an EMBL/GenBank/DDBJ whole genome shotgun (WGS) entry which is preliminary data.</text>
</comment>
<dbReference type="NCBIfam" id="TIGR01409">
    <property type="entry name" value="TAT_signal_seq"/>
    <property type="match status" value="1"/>
</dbReference>
<evidence type="ECO:0000313" key="3">
    <source>
        <dbReference type="EMBL" id="MBO7746504.1"/>
    </source>
</evidence>
<dbReference type="PROSITE" id="PS51318">
    <property type="entry name" value="TAT"/>
    <property type="match status" value="1"/>
</dbReference>
<evidence type="ECO:0000256" key="2">
    <source>
        <dbReference type="SAM" id="Phobius"/>
    </source>
</evidence>
<dbReference type="InterPro" id="IPR019546">
    <property type="entry name" value="TAT_signal_bac_arc"/>
</dbReference>
<accession>A0ABS3WDX6</accession>
<dbReference type="RefSeq" id="WP_208849274.1">
    <property type="nucleotide sequence ID" value="NZ_JAGGDJ010000019.1"/>
</dbReference>
<dbReference type="Pfam" id="PF13618">
    <property type="entry name" value="Gluconate_2-dh3"/>
    <property type="match status" value="1"/>
</dbReference>
<dbReference type="EMBL" id="JAGGDJ010000019">
    <property type="protein sequence ID" value="MBO7746504.1"/>
    <property type="molecule type" value="Genomic_DNA"/>
</dbReference>
<evidence type="ECO:0000313" key="4">
    <source>
        <dbReference type="Proteomes" id="UP000670947"/>
    </source>
</evidence>
<evidence type="ECO:0000256" key="1">
    <source>
        <dbReference type="SAM" id="MobiDB-lite"/>
    </source>
</evidence>
<keyword evidence="2" id="KW-0812">Transmembrane</keyword>
<dbReference type="InterPro" id="IPR006311">
    <property type="entry name" value="TAT_signal"/>
</dbReference>
<keyword evidence="2" id="KW-0472">Membrane</keyword>
<proteinExistence type="predicted"/>
<organism evidence="3 4">
    <name type="scientific">Paenibacillus artemisiicola</name>
    <dbReference type="NCBI Taxonomy" id="1172618"/>
    <lineage>
        <taxon>Bacteria</taxon>
        <taxon>Bacillati</taxon>
        <taxon>Bacillota</taxon>
        <taxon>Bacilli</taxon>
        <taxon>Bacillales</taxon>
        <taxon>Paenibacillaceae</taxon>
        <taxon>Paenibacillus</taxon>
    </lineage>
</organism>
<gene>
    <name evidence="3" type="ORF">I8J29_20015</name>
</gene>
<name>A0ABS3WDX6_9BACL</name>
<protein>
    <submittedName>
        <fullName evidence="3">Gluconate 2-dehydrogenase subunit 3 family protein</fullName>
    </submittedName>
</protein>
<dbReference type="Proteomes" id="UP000670947">
    <property type="component" value="Unassembled WGS sequence"/>
</dbReference>
<feature type="region of interest" description="Disordered" evidence="1">
    <location>
        <begin position="46"/>
        <end position="66"/>
    </location>
</feature>
<sequence>MANKQDPPGQPRDESRRQFLKYSGTAIGGVVVGGVIGGLIGANAKQTKTGETPPAGQTDPNKPAQTADRDYNQALMYFNQDQFLTAEAAAERIYPKDESGPGAKELGVAFFIDHQMASSYGLNGREYMSPPFYKSEATQGYQLSFKRRELIALGLDALSLYSNDKYQKGFPDLAPEEQDKVLGDFESDAVHLKGVPASTFFNYFLNLTIEGVYADPLYGGNKNMGGWRMRSFPGNQMSYINDIEKDEFVKMEPLSLSDHLEMG</sequence>
<feature type="transmembrane region" description="Helical" evidence="2">
    <location>
        <begin position="20"/>
        <end position="42"/>
    </location>
</feature>